<proteinExistence type="inferred from homology"/>
<accession>A0A2Z5UVS6</accession>
<dbReference type="Gene3D" id="2.30.30.30">
    <property type="match status" value="1"/>
</dbReference>
<evidence type="ECO:0000256" key="7">
    <source>
        <dbReference type="ARBA" id="ARBA00058688"/>
    </source>
</evidence>
<feature type="domain" description="KOW" evidence="9">
    <location>
        <begin position="3"/>
        <end position="30"/>
    </location>
</feature>
<comment type="subunit">
    <text evidence="8">Part of the 50S ribosomal subunit.</text>
</comment>
<dbReference type="SUPFAM" id="SSF50104">
    <property type="entry name" value="Translation proteins SH3-like domain"/>
    <property type="match status" value="1"/>
</dbReference>
<dbReference type="SMART" id="SM00739">
    <property type="entry name" value="KOW"/>
    <property type="match status" value="1"/>
</dbReference>
<evidence type="ECO:0000259" key="9">
    <source>
        <dbReference type="SMART" id="SM00739"/>
    </source>
</evidence>
<keyword evidence="2 8" id="KW-0699">rRNA-binding</keyword>
<dbReference type="HAMAP" id="MF_01326_B">
    <property type="entry name" value="Ribosomal_uL24_B"/>
    <property type="match status" value="1"/>
</dbReference>
<comment type="function">
    <text evidence="7 8">One of the proteins that surrounds the polypeptide exit tunnel on the outside of the subunit.</text>
</comment>
<dbReference type="GO" id="GO:0003735">
    <property type="term" value="F:structural constituent of ribosome"/>
    <property type="evidence" value="ECO:0007669"/>
    <property type="project" value="InterPro"/>
</dbReference>
<keyword evidence="4 8" id="KW-0689">Ribosomal protein</keyword>
<dbReference type="NCBIfam" id="TIGR01079">
    <property type="entry name" value="rplX_bact"/>
    <property type="match status" value="1"/>
</dbReference>
<dbReference type="RefSeq" id="WP_126323048.1">
    <property type="nucleotide sequence ID" value="NZ_AP018005.1"/>
</dbReference>
<evidence type="ECO:0000256" key="5">
    <source>
        <dbReference type="ARBA" id="ARBA00023274"/>
    </source>
</evidence>
<dbReference type="GO" id="GO:0019843">
    <property type="term" value="F:rRNA binding"/>
    <property type="evidence" value="ECO:0007669"/>
    <property type="project" value="UniProtKB-UniRule"/>
</dbReference>
<dbReference type="CDD" id="cd06089">
    <property type="entry name" value="KOW_RPL26"/>
    <property type="match status" value="1"/>
</dbReference>
<evidence type="ECO:0000313" key="10">
    <source>
        <dbReference type="EMBL" id="BBB15564.1"/>
    </source>
</evidence>
<dbReference type="InterPro" id="IPR003256">
    <property type="entry name" value="Ribosomal_uL24"/>
</dbReference>
<dbReference type="GO" id="GO:0006412">
    <property type="term" value="P:translation"/>
    <property type="evidence" value="ECO:0007669"/>
    <property type="project" value="UniProtKB-UniRule"/>
</dbReference>
<evidence type="ECO:0000256" key="2">
    <source>
        <dbReference type="ARBA" id="ARBA00022730"/>
    </source>
</evidence>
<dbReference type="KEGG" id="rvi:RVIR1_10960"/>
<dbReference type="InterPro" id="IPR041988">
    <property type="entry name" value="Ribosomal_uL24_KOW"/>
</dbReference>
<evidence type="ECO:0000256" key="8">
    <source>
        <dbReference type="HAMAP-Rule" id="MF_01326"/>
    </source>
</evidence>
<gene>
    <name evidence="8 10" type="primary">rplX</name>
    <name evidence="10" type="ORF">RVIR1_10960</name>
</gene>
<dbReference type="AlphaFoldDB" id="A0A2Z5UVS6"/>
<dbReference type="InterPro" id="IPR008991">
    <property type="entry name" value="Translation_prot_SH3-like_sf"/>
</dbReference>
<comment type="similarity">
    <text evidence="1 8">Belongs to the universal ribosomal protein uL24 family.</text>
</comment>
<reference evidence="10 11" key="1">
    <citation type="submission" date="2017-03" db="EMBL/GenBank/DDBJ databases">
        <title>The genome sequence of Candidatus Rickettsiella viridis.</title>
        <authorList>
            <person name="Nikoh N."/>
            <person name="Tsuchida T."/>
            <person name="Yamaguchi K."/>
            <person name="Maeda T."/>
            <person name="Shigenobu S."/>
            <person name="Fukatsu T."/>
        </authorList>
    </citation>
    <scope>NUCLEOTIDE SEQUENCE [LARGE SCALE GENOMIC DNA]</scope>
    <source>
        <strain evidence="10 11">Ap-RA04</strain>
    </source>
</reference>
<evidence type="ECO:0000256" key="1">
    <source>
        <dbReference type="ARBA" id="ARBA00010618"/>
    </source>
</evidence>
<dbReference type="PANTHER" id="PTHR12903">
    <property type="entry name" value="MITOCHONDRIAL RIBOSOMAL PROTEIN L24"/>
    <property type="match status" value="1"/>
</dbReference>
<organism evidence="10 11">
    <name type="scientific">Candidatus Rickettsiella viridis</name>
    <dbReference type="NCBI Taxonomy" id="676208"/>
    <lineage>
        <taxon>Bacteria</taxon>
        <taxon>Pseudomonadati</taxon>
        <taxon>Pseudomonadota</taxon>
        <taxon>Gammaproteobacteria</taxon>
        <taxon>Legionellales</taxon>
        <taxon>Coxiellaceae</taxon>
        <taxon>Rickettsiella</taxon>
    </lineage>
</organism>
<dbReference type="InterPro" id="IPR014722">
    <property type="entry name" value="Rib_uL2_dom2"/>
</dbReference>
<dbReference type="Pfam" id="PF00467">
    <property type="entry name" value="KOW"/>
    <property type="match status" value="1"/>
</dbReference>
<keyword evidence="11" id="KW-1185">Reference proteome</keyword>
<name>A0A2Z5UVS6_9COXI</name>
<evidence type="ECO:0000256" key="3">
    <source>
        <dbReference type="ARBA" id="ARBA00022884"/>
    </source>
</evidence>
<dbReference type="EMBL" id="AP018005">
    <property type="protein sequence ID" value="BBB15564.1"/>
    <property type="molecule type" value="Genomic_DNA"/>
</dbReference>
<keyword evidence="3 8" id="KW-0694">RNA-binding</keyword>
<protein>
    <recommendedName>
        <fullName evidence="6 8">Large ribosomal subunit protein uL24</fullName>
    </recommendedName>
</protein>
<evidence type="ECO:0000256" key="4">
    <source>
        <dbReference type="ARBA" id="ARBA00022980"/>
    </source>
</evidence>
<evidence type="ECO:0000256" key="6">
    <source>
        <dbReference type="ARBA" id="ARBA00035206"/>
    </source>
</evidence>
<evidence type="ECO:0000313" key="11">
    <source>
        <dbReference type="Proteomes" id="UP000282483"/>
    </source>
</evidence>
<dbReference type="Pfam" id="PF17136">
    <property type="entry name" value="ribosomal_L24"/>
    <property type="match status" value="1"/>
</dbReference>
<sequence length="106" mass="11649">MHKIKKGDIVIALAGKDKGKQGKVLRLLPSKSRAVVEGINTVKKHVKPNPQKNVTGGIVAQEASINLSNIALYNPLTKKADKVRIKTLEDGRRVRVFKSNDELVDI</sequence>
<dbReference type="Proteomes" id="UP000282483">
    <property type="component" value="Chromosome"/>
</dbReference>
<dbReference type="FunFam" id="2.30.30.30:FF:000004">
    <property type="entry name" value="50S ribosomal protein L24"/>
    <property type="match status" value="1"/>
</dbReference>
<dbReference type="GO" id="GO:0005840">
    <property type="term" value="C:ribosome"/>
    <property type="evidence" value="ECO:0007669"/>
    <property type="project" value="UniProtKB-KW"/>
</dbReference>
<dbReference type="GO" id="GO:1990904">
    <property type="term" value="C:ribonucleoprotein complex"/>
    <property type="evidence" value="ECO:0007669"/>
    <property type="project" value="UniProtKB-KW"/>
</dbReference>
<dbReference type="InterPro" id="IPR005824">
    <property type="entry name" value="KOW"/>
</dbReference>
<dbReference type="OrthoDB" id="9807419at2"/>
<dbReference type="InterPro" id="IPR057264">
    <property type="entry name" value="Ribosomal_uL24_C"/>
</dbReference>
<comment type="function">
    <text evidence="8">One of two assembly initiator proteins, it binds directly to the 5'-end of the 23S rRNA, where it nucleates assembly of the 50S subunit.</text>
</comment>
<keyword evidence="5 8" id="KW-0687">Ribonucleoprotein</keyword>